<accession>A0A1R1JVQ9</accession>
<protein>
    <submittedName>
        <fullName evidence="1">Uncharacterized protein</fullName>
    </submittedName>
</protein>
<evidence type="ECO:0000313" key="1">
    <source>
        <dbReference type="EMBL" id="OMG89098.1"/>
    </source>
</evidence>
<sequence length="218" mass="23970">MGLVSRKYQATTKDVRAIVNGSYPGNPHEVIKSMASKLAKALSPLQKPGHTDALLDILVRQLEDWLVSDANVALPDDKASALPITMWSPAEVVAKQKLSALTTLYRYDKAGKLYCVKPSAKQNGRMFPAWQFVDPVPSLLPRVITELRGVLQFELHAFFVTQQDDLNELSPAEMLAGLPFENRGAVSPAQARLLSLSTAERLQRVLALARYAGRGMTD</sequence>
<organism evidence="1 2">
    <name type="scientific">Alcaligenes xylosoxydans xylosoxydans</name>
    <name type="common">Achromobacter xylosoxidans</name>
    <dbReference type="NCBI Taxonomy" id="85698"/>
    <lineage>
        <taxon>Bacteria</taxon>
        <taxon>Pseudomonadati</taxon>
        <taxon>Pseudomonadota</taxon>
        <taxon>Betaproteobacteria</taxon>
        <taxon>Burkholderiales</taxon>
        <taxon>Alcaligenaceae</taxon>
        <taxon>Achromobacter</taxon>
    </lineage>
</organism>
<reference evidence="1 2" key="1">
    <citation type="submission" date="2016-09" db="EMBL/GenBank/DDBJ databases">
        <title>Phylogenomics of Achromobacter.</title>
        <authorList>
            <person name="Jeukens J."/>
            <person name="Freschi L."/>
            <person name="Vincent A.T."/>
            <person name="Emond-Rheault J.-G."/>
            <person name="Kukavica-Ibrulj I."/>
            <person name="Charette S.J."/>
            <person name="Levesque R.C."/>
        </authorList>
    </citation>
    <scope>NUCLEOTIDE SEQUENCE [LARGE SCALE GENOMIC DNA]</scope>
    <source>
        <strain evidence="1 2">AUS488</strain>
    </source>
</reference>
<dbReference type="AlphaFoldDB" id="A0A1R1JVQ9"/>
<name>A0A1R1JVQ9_ALCXX</name>
<dbReference type="EMBL" id="MJMN01000012">
    <property type="protein sequence ID" value="OMG89098.1"/>
    <property type="molecule type" value="Genomic_DNA"/>
</dbReference>
<dbReference type="RefSeq" id="WP_235612493.1">
    <property type="nucleotide sequence ID" value="NZ_AP028040.1"/>
</dbReference>
<evidence type="ECO:0000313" key="2">
    <source>
        <dbReference type="Proteomes" id="UP000187251"/>
    </source>
</evidence>
<gene>
    <name evidence="1" type="ORF">BIZ92_24935</name>
</gene>
<comment type="caution">
    <text evidence="1">The sequence shown here is derived from an EMBL/GenBank/DDBJ whole genome shotgun (WGS) entry which is preliminary data.</text>
</comment>
<proteinExistence type="predicted"/>
<dbReference type="Proteomes" id="UP000187251">
    <property type="component" value="Unassembled WGS sequence"/>
</dbReference>